<evidence type="ECO:0000313" key="1">
    <source>
        <dbReference type="EMBL" id="KAH0593798.1"/>
    </source>
</evidence>
<gene>
    <name evidence="1" type="ORF">MHUMG1_08549</name>
</gene>
<dbReference type="AlphaFoldDB" id="A0A9P8M4T3"/>
<name>A0A9P8M4T3_9HYPO</name>
<accession>A0A9P8M4T3</accession>
<sequence>MVPHQPAAVQCKGYWKRWAGLSAKNALHDLATTCQTDGEWELMRSYSADVNVGVNSDKLGCAGSVDRKWAVSPRVPRRAMVYCELYLFHTTAVVPRRLRRYKPSLDILSRWSREFR</sequence>
<evidence type="ECO:0000313" key="2">
    <source>
        <dbReference type="Proteomes" id="UP000764110"/>
    </source>
</evidence>
<dbReference type="EMBL" id="JACEFI010000019">
    <property type="protein sequence ID" value="KAH0593798.1"/>
    <property type="molecule type" value="Genomic_DNA"/>
</dbReference>
<dbReference type="Proteomes" id="UP000764110">
    <property type="component" value="Unassembled WGS sequence"/>
</dbReference>
<reference evidence="1 2" key="1">
    <citation type="submission" date="2020-07" db="EMBL/GenBank/DDBJ databases">
        <title>Metarhizium humberi genome.</title>
        <authorList>
            <person name="Lysoe E."/>
        </authorList>
    </citation>
    <scope>NUCLEOTIDE SEQUENCE [LARGE SCALE GENOMIC DNA]</scope>
    <source>
        <strain evidence="1 2">ESALQ1638</strain>
    </source>
</reference>
<keyword evidence="2" id="KW-1185">Reference proteome</keyword>
<protein>
    <submittedName>
        <fullName evidence="1">Uncharacterized protein</fullName>
    </submittedName>
</protein>
<organism evidence="1 2">
    <name type="scientific">Metarhizium humberi</name>
    <dbReference type="NCBI Taxonomy" id="2596975"/>
    <lineage>
        <taxon>Eukaryota</taxon>
        <taxon>Fungi</taxon>
        <taxon>Dikarya</taxon>
        <taxon>Ascomycota</taxon>
        <taxon>Pezizomycotina</taxon>
        <taxon>Sordariomycetes</taxon>
        <taxon>Hypocreomycetidae</taxon>
        <taxon>Hypocreales</taxon>
        <taxon>Clavicipitaceae</taxon>
        <taxon>Metarhizium</taxon>
    </lineage>
</organism>
<proteinExistence type="predicted"/>
<comment type="caution">
    <text evidence="1">The sequence shown here is derived from an EMBL/GenBank/DDBJ whole genome shotgun (WGS) entry which is preliminary data.</text>
</comment>